<evidence type="ECO:0000313" key="3">
    <source>
        <dbReference type="Proteomes" id="UP001519460"/>
    </source>
</evidence>
<comment type="caution">
    <text evidence="2">The sequence shown here is derived from an EMBL/GenBank/DDBJ whole genome shotgun (WGS) entry which is preliminary data.</text>
</comment>
<protein>
    <submittedName>
        <fullName evidence="2">Uncharacterized protein</fullName>
    </submittedName>
</protein>
<keyword evidence="3" id="KW-1185">Reference proteome</keyword>
<dbReference type="EMBL" id="JACVVK020000017">
    <property type="protein sequence ID" value="KAK7504053.1"/>
    <property type="molecule type" value="Genomic_DNA"/>
</dbReference>
<reference evidence="2 3" key="1">
    <citation type="journal article" date="2023" name="Sci. Data">
        <title>Genome assembly of the Korean intertidal mud-creeper Batillaria attramentaria.</title>
        <authorList>
            <person name="Patra A.K."/>
            <person name="Ho P.T."/>
            <person name="Jun S."/>
            <person name="Lee S.J."/>
            <person name="Kim Y."/>
            <person name="Won Y.J."/>
        </authorList>
    </citation>
    <scope>NUCLEOTIDE SEQUENCE [LARGE SCALE GENOMIC DNA]</scope>
    <source>
        <strain evidence="2">Wonlab-2016</strain>
    </source>
</reference>
<name>A0ABD0LXA3_9CAEN</name>
<organism evidence="2 3">
    <name type="scientific">Batillaria attramentaria</name>
    <dbReference type="NCBI Taxonomy" id="370345"/>
    <lineage>
        <taxon>Eukaryota</taxon>
        <taxon>Metazoa</taxon>
        <taxon>Spiralia</taxon>
        <taxon>Lophotrochozoa</taxon>
        <taxon>Mollusca</taxon>
        <taxon>Gastropoda</taxon>
        <taxon>Caenogastropoda</taxon>
        <taxon>Sorbeoconcha</taxon>
        <taxon>Cerithioidea</taxon>
        <taxon>Batillariidae</taxon>
        <taxon>Batillaria</taxon>
    </lineage>
</organism>
<feature type="region of interest" description="Disordered" evidence="1">
    <location>
        <begin position="30"/>
        <end position="49"/>
    </location>
</feature>
<gene>
    <name evidence="2" type="ORF">BaRGS_00004785</name>
</gene>
<proteinExistence type="predicted"/>
<dbReference type="Proteomes" id="UP001519460">
    <property type="component" value="Unassembled WGS sequence"/>
</dbReference>
<sequence length="116" mass="12448">MPVVHVLPPDFSFSLRTGIAGSIETAGPAMPAETSRKLQSNSQASADEPAELPPILVSYTLLQTSHEHALAQVVLPVGRGGYSLSLFLANFAVVPPLGQISGNQFRQIMFREALEY</sequence>
<evidence type="ECO:0000313" key="2">
    <source>
        <dbReference type="EMBL" id="KAK7504053.1"/>
    </source>
</evidence>
<accession>A0ABD0LXA3</accession>
<dbReference type="AlphaFoldDB" id="A0ABD0LXA3"/>
<evidence type="ECO:0000256" key="1">
    <source>
        <dbReference type="SAM" id="MobiDB-lite"/>
    </source>
</evidence>